<accession>A0A9D3BP70</accession>
<evidence type="ECO:0000313" key="5">
    <source>
        <dbReference type="Proteomes" id="UP000822369"/>
    </source>
</evidence>
<dbReference type="KEGG" id="nfu:107390039"/>
<gene>
    <name evidence="4" type="primary">ccdc173</name>
    <name evidence="4" type="ORF">G4P62_013738</name>
</gene>
<evidence type="ECO:0000259" key="3">
    <source>
        <dbReference type="Pfam" id="PF13868"/>
    </source>
</evidence>
<feature type="coiled-coil region" evidence="2">
    <location>
        <begin position="170"/>
        <end position="361"/>
    </location>
</feature>
<feature type="domain" description="Trichohyalin-plectin-homology" evidence="3">
    <location>
        <begin position="134"/>
        <end position="478"/>
    </location>
</feature>
<evidence type="ECO:0000313" key="4">
    <source>
        <dbReference type="EMBL" id="KAF7215876.1"/>
    </source>
</evidence>
<dbReference type="InterPro" id="IPR043597">
    <property type="entry name" value="TPH_dom"/>
</dbReference>
<keyword evidence="1 2" id="KW-0175">Coiled coil</keyword>
<reference evidence="4" key="1">
    <citation type="submission" date="2020-03" db="EMBL/GenBank/DDBJ databases">
        <title>Intra-Species Differences in Population Size shape Life History and Genome Evolution.</title>
        <authorList>
            <person name="Willemsen D."/>
            <person name="Cui R."/>
            <person name="Valenzano D.R."/>
        </authorList>
    </citation>
    <scope>NUCLEOTIDE SEQUENCE</scope>
    <source>
        <strain evidence="4">GRZ</strain>
        <tissue evidence="4">Whole</tissue>
    </source>
</reference>
<feature type="coiled-coil region" evidence="2">
    <location>
        <begin position="400"/>
        <end position="460"/>
    </location>
</feature>
<proteinExistence type="predicted"/>
<organism evidence="4 5">
    <name type="scientific">Nothobranchius furzeri</name>
    <name type="common">Turquoise killifish</name>
    <dbReference type="NCBI Taxonomy" id="105023"/>
    <lineage>
        <taxon>Eukaryota</taxon>
        <taxon>Metazoa</taxon>
        <taxon>Chordata</taxon>
        <taxon>Craniata</taxon>
        <taxon>Vertebrata</taxon>
        <taxon>Euteleostomi</taxon>
        <taxon>Actinopterygii</taxon>
        <taxon>Neopterygii</taxon>
        <taxon>Teleostei</taxon>
        <taxon>Neoteleostei</taxon>
        <taxon>Acanthomorphata</taxon>
        <taxon>Ovalentaria</taxon>
        <taxon>Atherinomorphae</taxon>
        <taxon>Cyprinodontiformes</taxon>
        <taxon>Nothobranchiidae</taxon>
        <taxon>Nothobranchius</taxon>
    </lineage>
</organism>
<name>A0A9D3BP70_NOTFU</name>
<protein>
    <submittedName>
        <fullName evidence="4">Transcript variant X1</fullName>
    </submittedName>
</protein>
<evidence type="ECO:0000256" key="1">
    <source>
        <dbReference type="ARBA" id="ARBA00023054"/>
    </source>
</evidence>
<dbReference type="EMBL" id="JAAVVJ010000009">
    <property type="protein sequence ID" value="KAF7215876.1"/>
    <property type="molecule type" value="Genomic_DNA"/>
</dbReference>
<dbReference type="OrthoDB" id="331765at2759"/>
<feature type="coiled-coil region" evidence="2">
    <location>
        <begin position="84"/>
        <end position="138"/>
    </location>
</feature>
<dbReference type="CTD" id="129881"/>
<sequence>MASVSIEENGTCFRKSAPGQVAKNEVFHSLDLRKVTFMEGAQWIRIQEELSGVDKNQQQPREAAKRRAALLLQSRAMVKGFDTIADQRRKILEAKKLQEQAEEEKRKLIDIEEAKYRKQQAQEALERARTQLFNQTDRVKTFHSAQLHTNVMKEREAQIELKQKMTSACLNEELKIYEMMKNKNDKALKEMQEKTLQKKLERKAAGEDLKLQMKENELARKQKMLETIKDAEELKSVQEQYQQEQRMKLEQRENQKRNFKQAQLESVNTHAFIRAQQRANAEAEEKERQLYLAQQEQITKLRREREKEKIREAQLHSERVLEKLTVRQQDQTAREEEKMAKVVAERDAKQAQQEEEKERKKSEMLKSIVAHRELMKKEKLHRHEITKQQSRDAALAMTEAERMFAEQQQLKAEKIREEKRKLSEFNIQMMAEKSAKIQQLKEDEQELRAKNAQVLMEEEAAFQQYAQQVISKAAEERKNLYPLYKAARKGIKPVFHGIRPTYLACDSSGAEMPNIQSPATKTIRKRHEPADIREAKIRLGLF</sequence>
<dbReference type="InterPro" id="IPR039986">
    <property type="entry name" value="CFAP210"/>
</dbReference>
<comment type="caution">
    <text evidence="4">The sequence shown here is derived from an EMBL/GenBank/DDBJ whole genome shotgun (WGS) entry which is preliminary data.</text>
</comment>
<evidence type="ECO:0000256" key="2">
    <source>
        <dbReference type="SAM" id="Coils"/>
    </source>
</evidence>
<dbReference type="Proteomes" id="UP000822369">
    <property type="component" value="Chromosome 9"/>
</dbReference>
<dbReference type="Pfam" id="PF13868">
    <property type="entry name" value="TPH"/>
    <property type="match status" value="1"/>
</dbReference>
<dbReference type="GeneID" id="107390039"/>
<dbReference type="AlphaFoldDB" id="A0A9D3BP70"/>
<dbReference type="GO" id="GO:0005879">
    <property type="term" value="C:axonemal microtubule"/>
    <property type="evidence" value="ECO:0007669"/>
    <property type="project" value="TreeGrafter"/>
</dbReference>
<dbReference type="PANTHER" id="PTHR28663:SF1">
    <property type="entry name" value="CILIA- AND FLAGELLA- ASSOCIATED PROTEIN 210"/>
    <property type="match status" value="1"/>
</dbReference>
<dbReference type="PANTHER" id="PTHR28663">
    <property type="entry name" value="COILED-COIL DOMAIN-CONTAINING PROTEIN 173"/>
    <property type="match status" value="1"/>
</dbReference>